<dbReference type="AlphaFoldDB" id="A0A0J7KVL3"/>
<evidence type="ECO:0000256" key="1">
    <source>
        <dbReference type="SAM" id="MobiDB-lite"/>
    </source>
</evidence>
<accession>A0A0J7KVL3</accession>
<sequence length="99" mass="10186">MLRRDIEHSNVRVQRPRSSFPAANVRAAVATVAERSPAPAGCAGHEEDLAAGSGYQDAASPRGNGRASGTVGGREDARGSVQVSGINRCCIPGTTRTSP</sequence>
<proteinExistence type="predicted"/>
<protein>
    <submittedName>
        <fullName evidence="2">Chromosomal replication initiation protein</fullName>
    </submittedName>
</protein>
<dbReference type="PaxDb" id="67767-A0A0J7KVL3"/>
<evidence type="ECO:0000313" key="3">
    <source>
        <dbReference type="Proteomes" id="UP000036403"/>
    </source>
</evidence>
<evidence type="ECO:0000313" key="2">
    <source>
        <dbReference type="EMBL" id="KMQ94338.1"/>
    </source>
</evidence>
<name>A0A0J7KVL3_LASNI</name>
<feature type="region of interest" description="Disordered" evidence="1">
    <location>
        <begin position="34"/>
        <end position="99"/>
    </location>
</feature>
<reference evidence="2 3" key="1">
    <citation type="submission" date="2015-04" db="EMBL/GenBank/DDBJ databases">
        <title>Lasius niger genome sequencing.</title>
        <authorList>
            <person name="Konorov E.A."/>
            <person name="Nikitin M.A."/>
            <person name="Kirill M.V."/>
            <person name="Chang P."/>
        </authorList>
    </citation>
    <scope>NUCLEOTIDE SEQUENCE [LARGE SCALE GENOMIC DNA]</scope>
    <source>
        <tissue evidence="2">Whole</tissue>
    </source>
</reference>
<dbReference type="Proteomes" id="UP000036403">
    <property type="component" value="Unassembled WGS sequence"/>
</dbReference>
<organism evidence="2 3">
    <name type="scientific">Lasius niger</name>
    <name type="common">Black garden ant</name>
    <dbReference type="NCBI Taxonomy" id="67767"/>
    <lineage>
        <taxon>Eukaryota</taxon>
        <taxon>Metazoa</taxon>
        <taxon>Ecdysozoa</taxon>
        <taxon>Arthropoda</taxon>
        <taxon>Hexapoda</taxon>
        <taxon>Insecta</taxon>
        <taxon>Pterygota</taxon>
        <taxon>Neoptera</taxon>
        <taxon>Endopterygota</taxon>
        <taxon>Hymenoptera</taxon>
        <taxon>Apocrita</taxon>
        <taxon>Aculeata</taxon>
        <taxon>Formicoidea</taxon>
        <taxon>Formicidae</taxon>
        <taxon>Formicinae</taxon>
        <taxon>Lasius</taxon>
        <taxon>Lasius</taxon>
    </lineage>
</organism>
<keyword evidence="3" id="KW-1185">Reference proteome</keyword>
<dbReference type="EMBL" id="LBMM01002803">
    <property type="protein sequence ID" value="KMQ94338.1"/>
    <property type="molecule type" value="Genomic_DNA"/>
</dbReference>
<gene>
    <name evidence="2" type="ORF">RF55_5515</name>
</gene>
<comment type="caution">
    <text evidence="2">The sequence shown here is derived from an EMBL/GenBank/DDBJ whole genome shotgun (WGS) entry which is preliminary data.</text>
</comment>